<reference evidence="2" key="1">
    <citation type="submission" date="2022-07" db="EMBL/GenBank/DDBJ databases">
        <title>Fungi with potential for degradation of polypropylene.</title>
        <authorList>
            <person name="Gostincar C."/>
        </authorList>
    </citation>
    <scope>NUCLEOTIDE SEQUENCE</scope>
    <source>
        <strain evidence="2">EXF-13287</strain>
    </source>
</reference>
<dbReference type="AlphaFoldDB" id="A0AA38RY97"/>
<dbReference type="PANTHER" id="PTHR42080:SF1">
    <property type="entry name" value="SRR1-LIKE DOMAIN-CONTAINING PROTEIN"/>
    <property type="match status" value="1"/>
</dbReference>
<accession>A0AA38RY97</accession>
<evidence type="ECO:0000259" key="1">
    <source>
        <dbReference type="Pfam" id="PF07985"/>
    </source>
</evidence>
<keyword evidence="3" id="KW-1185">Reference proteome</keyword>
<dbReference type="PANTHER" id="PTHR42080">
    <property type="entry name" value="SRR1 DOMAIN-CONTAINING PROTEIN"/>
    <property type="match status" value="1"/>
</dbReference>
<dbReference type="Proteomes" id="UP001174691">
    <property type="component" value="Unassembled WGS sequence"/>
</dbReference>
<feature type="domain" description="SRR1-like" evidence="1">
    <location>
        <begin position="79"/>
        <end position="236"/>
    </location>
</feature>
<evidence type="ECO:0000313" key="3">
    <source>
        <dbReference type="Proteomes" id="UP001174691"/>
    </source>
</evidence>
<dbReference type="Pfam" id="PF07985">
    <property type="entry name" value="SRR1"/>
    <property type="match status" value="1"/>
</dbReference>
<protein>
    <recommendedName>
        <fullName evidence="1">SRR1-like domain-containing protein</fullName>
    </recommendedName>
</protein>
<organism evidence="2 3">
    <name type="scientific">Coniochaeta hoffmannii</name>
    <dbReference type="NCBI Taxonomy" id="91930"/>
    <lineage>
        <taxon>Eukaryota</taxon>
        <taxon>Fungi</taxon>
        <taxon>Dikarya</taxon>
        <taxon>Ascomycota</taxon>
        <taxon>Pezizomycotina</taxon>
        <taxon>Sordariomycetes</taxon>
        <taxon>Sordariomycetidae</taxon>
        <taxon>Coniochaetales</taxon>
        <taxon>Coniochaetaceae</taxon>
        <taxon>Coniochaeta</taxon>
    </lineage>
</organism>
<dbReference type="EMBL" id="JANBVN010000115">
    <property type="protein sequence ID" value="KAJ9143206.1"/>
    <property type="molecule type" value="Genomic_DNA"/>
</dbReference>
<evidence type="ECO:0000313" key="2">
    <source>
        <dbReference type="EMBL" id="KAJ9143206.1"/>
    </source>
</evidence>
<dbReference type="InterPro" id="IPR012942">
    <property type="entry name" value="SRR1-like"/>
</dbReference>
<gene>
    <name evidence="2" type="ORF">NKR19_g6950</name>
</gene>
<sequence length="270" mass="29540">MSSDAGTWQVIPPKGRRGRQRLADLLTQEAVNAQTRAGTPPATSFLDAASIAADHEKLCSKWRDSSSYRELCALVSANTVGHATIKTAICLGPGSFDVRDESSRYCRSSHDAHVQLEAFRTVVGLLEEKSGYKIQCYAQEPSFGPSDKEYCHSLGIEVVDTPGAFQHVDSTAFVFGIHLPHVAWGYALSHHLPGLYVGTSLNSLDELNTALRDDKALAAVIARVEEMRSSADRWAFPAGERHTWLESTFSSTEILWLREKADDAFGGEKG</sequence>
<name>A0AA38RY97_9PEZI</name>
<comment type="caution">
    <text evidence="2">The sequence shown here is derived from an EMBL/GenBank/DDBJ whole genome shotgun (WGS) entry which is preliminary data.</text>
</comment>
<proteinExistence type="predicted"/>